<keyword evidence="2" id="KW-0472">Membrane</keyword>
<dbReference type="Proteomes" id="UP000250235">
    <property type="component" value="Unassembled WGS sequence"/>
</dbReference>
<feature type="region of interest" description="Disordered" evidence="1">
    <location>
        <begin position="94"/>
        <end position="115"/>
    </location>
</feature>
<organism evidence="3 4">
    <name type="scientific">Dorcoceras hygrometricum</name>
    <dbReference type="NCBI Taxonomy" id="472368"/>
    <lineage>
        <taxon>Eukaryota</taxon>
        <taxon>Viridiplantae</taxon>
        <taxon>Streptophyta</taxon>
        <taxon>Embryophyta</taxon>
        <taxon>Tracheophyta</taxon>
        <taxon>Spermatophyta</taxon>
        <taxon>Magnoliopsida</taxon>
        <taxon>eudicotyledons</taxon>
        <taxon>Gunneridae</taxon>
        <taxon>Pentapetalae</taxon>
        <taxon>asterids</taxon>
        <taxon>lamiids</taxon>
        <taxon>Lamiales</taxon>
        <taxon>Gesneriaceae</taxon>
        <taxon>Didymocarpoideae</taxon>
        <taxon>Trichosporeae</taxon>
        <taxon>Loxocarpinae</taxon>
        <taxon>Dorcoceras</taxon>
    </lineage>
</organism>
<dbReference type="PANTHER" id="PTHR36715">
    <property type="entry name" value="BNAANNG41370D PROTEIN"/>
    <property type="match status" value="1"/>
</dbReference>
<evidence type="ECO:0000256" key="2">
    <source>
        <dbReference type="SAM" id="Phobius"/>
    </source>
</evidence>
<proteinExistence type="predicted"/>
<dbReference type="AlphaFoldDB" id="A0A2Z7C7K5"/>
<evidence type="ECO:0000256" key="1">
    <source>
        <dbReference type="SAM" id="MobiDB-lite"/>
    </source>
</evidence>
<protein>
    <submittedName>
        <fullName evidence="3">Uncharacterized protein</fullName>
    </submittedName>
</protein>
<sequence>MEIPEINMISNFEAGVNCLQNPSLISRFLALPGIEDGFGVYSFWKWGALIFAILATFSGIMRRVKLIFIRLHTIIPSSNQIKHIVIREDDDISLASSSDDEEGEEEEERRPTTSFASQHRGDEYFFVKDSRRLRNRRRRIGGDDGFDWSGFTSGKNVVKLWDSLSSSFNIGLDFDDFDSDEIVSRWDSDHRRDSDGFSGRVSNIPAVVFSSEGNGKGDGVVLRGYDTRVRSRVPDLYAEWRSSPAAQGASLATSTTVIGGKIYVRDGVNGFFTVGDVRNVRMPLENSGDSGGETWWDADAVIMEDEYVVVDKST</sequence>
<feature type="compositionally biased region" description="Acidic residues" evidence="1">
    <location>
        <begin position="94"/>
        <end position="107"/>
    </location>
</feature>
<dbReference type="EMBL" id="KV000461">
    <property type="protein sequence ID" value="KZV40285.1"/>
    <property type="molecule type" value="Genomic_DNA"/>
</dbReference>
<dbReference type="PANTHER" id="PTHR36715:SF1">
    <property type="entry name" value="PROTEIN, PUTATIVE-RELATED"/>
    <property type="match status" value="1"/>
</dbReference>
<gene>
    <name evidence="3" type="ORF">F511_25061</name>
</gene>
<evidence type="ECO:0000313" key="4">
    <source>
        <dbReference type="Proteomes" id="UP000250235"/>
    </source>
</evidence>
<keyword evidence="4" id="KW-1185">Reference proteome</keyword>
<feature type="transmembrane region" description="Helical" evidence="2">
    <location>
        <begin position="43"/>
        <end position="61"/>
    </location>
</feature>
<reference evidence="3 4" key="1">
    <citation type="journal article" date="2015" name="Proc. Natl. Acad. Sci. U.S.A.">
        <title>The resurrection genome of Boea hygrometrica: A blueprint for survival of dehydration.</title>
        <authorList>
            <person name="Xiao L."/>
            <person name="Yang G."/>
            <person name="Zhang L."/>
            <person name="Yang X."/>
            <person name="Zhao S."/>
            <person name="Ji Z."/>
            <person name="Zhou Q."/>
            <person name="Hu M."/>
            <person name="Wang Y."/>
            <person name="Chen M."/>
            <person name="Xu Y."/>
            <person name="Jin H."/>
            <person name="Xiao X."/>
            <person name="Hu G."/>
            <person name="Bao F."/>
            <person name="Hu Y."/>
            <person name="Wan P."/>
            <person name="Li L."/>
            <person name="Deng X."/>
            <person name="Kuang T."/>
            <person name="Xiang C."/>
            <person name="Zhu J.K."/>
            <person name="Oliver M.J."/>
            <person name="He Y."/>
        </authorList>
    </citation>
    <scope>NUCLEOTIDE SEQUENCE [LARGE SCALE GENOMIC DNA]</scope>
    <source>
        <strain evidence="4">cv. XS01</strain>
    </source>
</reference>
<accession>A0A2Z7C7K5</accession>
<name>A0A2Z7C7K5_9LAMI</name>
<dbReference type="OrthoDB" id="1662399at2759"/>
<keyword evidence="2" id="KW-1133">Transmembrane helix</keyword>
<keyword evidence="2" id="KW-0812">Transmembrane</keyword>
<evidence type="ECO:0000313" key="3">
    <source>
        <dbReference type="EMBL" id="KZV40285.1"/>
    </source>
</evidence>